<gene>
    <name evidence="1" type="ORF">C2S53_014032</name>
</gene>
<dbReference type="AlphaFoldDB" id="A0AAD4IS47"/>
<protein>
    <submittedName>
        <fullName evidence="1">Uncharacterized protein</fullName>
    </submittedName>
</protein>
<reference evidence="1 2" key="1">
    <citation type="journal article" date="2021" name="Nat. Commun.">
        <title>Incipient diploidization of the medicinal plant Perilla within 10,000 years.</title>
        <authorList>
            <person name="Zhang Y."/>
            <person name="Shen Q."/>
            <person name="Leng L."/>
            <person name="Zhang D."/>
            <person name="Chen S."/>
            <person name="Shi Y."/>
            <person name="Ning Z."/>
            <person name="Chen S."/>
        </authorList>
    </citation>
    <scope>NUCLEOTIDE SEQUENCE [LARGE SCALE GENOMIC DNA]</scope>
    <source>
        <strain evidence="2">cv. PC099</strain>
    </source>
</reference>
<name>A0AAD4IS47_PERFH</name>
<dbReference type="EMBL" id="SDAM02004199">
    <property type="protein sequence ID" value="KAH6820294.1"/>
    <property type="molecule type" value="Genomic_DNA"/>
</dbReference>
<evidence type="ECO:0000313" key="2">
    <source>
        <dbReference type="Proteomes" id="UP001190926"/>
    </source>
</evidence>
<sequence>MQETLQQQISSVFCFKYRRILTQQQSTSKEVSLFEPLSSNNPAAIEEGDNNPSQGFRDPSMRLEVPIFDGEDPYSWVFQIEEYFSFHKVLESQRLQIFAFHLDGKASLWFQWLMNNGMIAKIT</sequence>
<dbReference type="Proteomes" id="UP001190926">
    <property type="component" value="Unassembled WGS sequence"/>
</dbReference>
<keyword evidence="2" id="KW-1185">Reference proteome</keyword>
<evidence type="ECO:0000313" key="1">
    <source>
        <dbReference type="EMBL" id="KAH6820294.1"/>
    </source>
</evidence>
<accession>A0AAD4IS47</accession>
<proteinExistence type="predicted"/>
<organism evidence="1 2">
    <name type="scientific">Perilla frutescens var. hirtella</name>
    <name type="common">Perilla citriodora</name>
    <name type="synonym">Perilla setoyensis</name>
    <dbReference type="NCBI Taxonomy" id="608512"/>
    <lineage>
        <taxon>Eukaryota</taxon>
        <taxon>Viridiplantae</taxon>
        <taxon>Streptophyta</taxon>
        <taxon>Embryophyta</taxon>
        <taxon>Tracheophyta</taxon>
        <taxon>Spermatophyta</taxon>
        <taxon>Magnoliopsida</taxon>
        <taxon>eudicotyledons</taxon>
        <taxon>Gunneridae</taxon>
        <taxon>Pentapetalae</taxon>
        <taxon>asterids</taxon>
        <taxon>lamiids</taxon>
        <taxon>Lamiales</taxon>
        <taxon>Lamiaceae</taxon>
        <taxon>Nepetoideae</taxon>
        <taxon>Elsholtzieae</taxon>
        <taxon>Perilla</taxon>
    </lineage>
</organism>
<comment type="caution">
    <text evidence="1">The sequence shown here is derived from an EMBL/GenBank/DDBJ whole genome shotgun (WGS) entry which is preliminary data.</text>
</comment>